<dbReference type="Proteomes" id="UP001596091">
    <property type="component" value="Unassembled WGS sequence"/>
</dbReference>
<proteinExistence type="predicted"/>
<sequence>MAKARLLGNRAENLCPVAIQHENPTFAAYRLKKVGKSLQITFRVTFARASLGDIKNVGTHKRNAP</sequence>
<comment type="caution">
    <text evidence="1">The sequence shown here is derived from an EMBL/GenBank/DDBJ whole genome shotgun (WGS) entry which is preliminary data.</text>
</comment>
<keyword evidence="2" id="KW-1185">Reference proteome</keyword>
<evidence type="ECO:0000313" key="2">
    <source>
        <dbReference type="Proteomes" id="UP001596091"/>
    </source>
</evidence>
<accession>A0ABW1ECT7</accession>
<dbReference type="EMBL" id="JBHSPH010000001">
    <property type="protein sequence ID" value="MFC5861203.1"/>
    <property type="molecule type" value="Genomic_DNA"/>
</dbReference>
<protein>
    <submittedName>
        <fullName evidence="1">Uncharacterized protein</fullName>
    </submittedName>
</protein>
<gene>
    <name evidence="1" type="ORF">ACFPT7_02735</name>
</gene>
<reference evidence="2" key="1">
    <citation type="journal article" date="2019" name="Int. J. Syst. Evol. Microbiol.">
        <title>The Global Catalogue of Microorganisms (GCM) 10K type strain sequencing project: providing services to taxonomists for standard genome sequencing and annotation.</title>
        <authorList>
            <consortium name="The Broad Institute Genomics Platform"/>
            <consortium name="The Broad Institute Genome Sequencing Center for Infectious Disease"/>
            <person name="Wu L."/>
            <person name="Ma J."/>
        </authorList>
    </citation>
    <scope>NUCLEOTIDE SEQUENCE [LARGE SCALE GENOMIC DNA]</scope>
    <source>
        <strain evidence="2">JCM 4087</strain>
    </source>
</reference>
<evidence type="ECO:0000313" key="1">
    <source>
        <dbReference type="EMBL" id="MFC5861203.1"/>
    </source>
</evidence>
<name>A0ABW1ECT7_9BACT</name>
<organism evidence="1 2">
    <name type="scientific">Acidicapsa dinghuensis</name>
    <dbReference type="NCBI Taxonomy" id="2218256"/>
    <lineage>
        <taxon>Bacteria</taxon>
        <taxon>Pseudomonadati</taxon>
        <taxon>Acidobacteriota</taxon>
        <taxon>Terriglobia</taxon>
        <taxon>Terriglobales</taxon>
        <taxon>Acidobacteriaceae</taxon>
        <taxon>Acidicapsa</taxon>
    </lineage>
</organism>
<dbReference type="RefSeq" id="WP_263334202.1">
    <property type="nucleotide sequence ID" value="NZ_JAGSYH010000002.1"/>
</dbReference>